<comment type="caution">
    <text evidence="11">Lacks conserved residue(s) required for the propagation of feature annotation.</text>
</comment>
<dbReference type="InterPro" id="IPR036291">
    <property type="entry name" value="NAD(P)-bd_dom_sf"/>
</dbReference>
<evidence type="ECO:0000256" key="9">
    <source>
        <dbReference type="ARBA" id="ARBA00023141"/>
    </source>
</evidence>
<dbReference type="PRINTS" id="PR01100">
    <property type="entry name" value="SHIKIMTKNASE"/>
</dbReference>
<feature type="binding site" evidence="11">
    <location>
        <position position="272"/>
    </location>
    <ligand>
        <name>Mg(2+)</name>
        <dbReference type="ChEBI" id="CHEBI:18420"/>
    </ligand>
</feature>
<accession>A0A6N2ZDC2</accession>
<comment type="cofactor">
    <cofactor evidence="11">
        <name>Mg(2+)</name>
        <dbReference type="ChEBI" id="CHEBI:18420"/>
    </cofactor>
    <text evidence="11">Binds 1 Mg(2+) ion per subunit.</text>
</comment>
<dbReference type="GO" id="GO:0005829">
    <property type="term" value="C:cytosol"/>
    <property type="evidence" value="ECO:0007669"/>
    <property type="project" value="TreeGrafter"/>
</dbReference>
<evidence type="ECO:0000256" key="1">
    <source>
        <dbReference type="ARBA" id="ARBA00004842"/>
    </source>
</evidence>
<keyword evidence="8 11" id="KW-0067">ATP-binding</keyword>
<dbReference type="GO" id="GO:0009423">
    <property type="term" value="P:chorismate biosynthetic process"/>
    <property type="evidence" value="ECO:0007669"/>
    <property type="project" value="UniProtKB-UniRule"/>
</dbReference>
<dbReference type="UniPathway" id="UPA00053">
    <property type="reaction ID" value="UER00088"/>
</dbReference>
<keyword evidence="11" id="KW-0963">Cytoplasm</keyword>
<dbReference type="GO" id="GO:0008652">
    <property type="term" value="P:amino acid biosynthetic process"/>
    <property type="evidence" value="ECO:0007669"/>
    <property type="project" value="UniProtKB-KW"/>
</dbReference>
<dbReference type="EC" id="2.7.1.71" evidence="3 11"/>
<dbReference type="InterPro" id="IPR031322">
    <property type="entry name" value="Shikimate/glucono_kinase"/>
</dbReference>
<gene>
    <name evidence="13" type="primary">aroE</name>
    <name evidence="11" type="synonym">aroK</name>
    <name evidence="13" type="ORF">VRLFYP33_00465</name>
</gene>
<feature type="binding site" evidence="11">
    <location>
        <position position="335"/>
    </location>
    <ligand>
        <name>substrate</name>
    </ligand>
</feature>
<keyword evidence="6 11" id="KW-0547">Nucleotide-binding</keyword>
<dbReference type="GO" id="GO:0004764">
    <property type="term" value="F:shikimate 3-dehydrogenase (NADP+) activity"/>
    <property type="evidence" value="ECO:0007669"/>
    <property type="project" value="InterPro"/>
</dbReference>
<dbReference type="CDD" id="cd01065">
    <property type="entry name" value="NAD_bind_Shikimate_DH"/>
    <property type="match status" value="1"/>
</dbReference>
<comment type="function">
    <text evidence="11">Catalyzes the specific phosphorylation of the 3-hydroxyl group of shikimic acid using ATP as a cosubstrate.</text>
</comment>
<keyword evidence="11" id="KW-0460">Magnesium</keyword>
<evidence type="ECO:0000256" key="4">
    <source>
        <dbReference type="ARBA" id="ARBA00022605"/>
    </source>
</evidence>
<evidence type="ECO:0000256" key="8">
    <source>
        <dbReference type="ARBA" id="ARBA00022840"/>
    </source>
</evidence>
<dbReference type="InterPro" id="IPR022893">
    <property type="entry name" value="Shikimate_DH_fam"/>
</dbReference>
<keyword evidence="11" id="KW-0479">Metal-binding</keyword>
<dbReference type="GO" id="GO:0005524">
    <property type="term" value="F:ATP binding"/>
    <property type="evidence" value="ECO:0007669"/>
    <property type="project" value="UniProtKB-UniRule"/>
</dbReference>
<name>A0A6N2ZDC2_9FIRM</name>
<feature type="binding site" evidence="11">
    <location>
        <begin position="268"/>
        <end position="273"/>
    </location>
    <ligand>
        <name>ATP</name>
        <dbReference type="ChEBI" id="CHEBI:30616"/>
    </ligand>
</feature>
<evidence type="ECO:0000256" key="6">
    <source>
        <dbReference type="ARBA" id="ARBA00022741"/>
    </source>
</evidence>
<dbReference type="Gene3D" id="3.40.50.720">
    <property type="entry name" value="NAD(P)-binding Rossmann-like Domain"/>
    <property type="match status" value="1"/>
</dbReference>
<comment type="similarity">
    <text evidence="11">Belongs to the shikimate kinase family.</text>
</comment>
<dbReference type="SUPFAM" id="SSF52540">
    <property type="entry name" value="P-loop containing nucleoside triphosphate hydrolases"/>
    <property type="match status" value="1"/>
</dbReference>
<dbReference type="RefSeq" id="WP_021841744.1">
    <property type="nucleotide sequence ID" value="NZ_CACRUX010000013.1"/>
</dbReference>
<dbReference type="GO" id="GO:0000287">
    <property type="term" value="F:magnesium ion binding"/>
    <property type="evidence" value="ECO:0007669"/>
    <property type="project" value="UniProtKB-UniRule"/>
</dbReference>
<dbReference type="GO" id="GO:0004765">
    <property type="term" value="F:shikimate kinase activity"/>
    <property type="evidence" value="ECO:0007669"/>
    <property type="project" value="UniProtKB-UniRule"/>
</dbReference>
<feature type="binding site" evidence="11">
    <location>
        <position position="313"/>
    </location>
    <ligand>
        <name>substrate</name>
    </ligand>
</feature>
<dbReference type="EMBL" id="CACRUX010000013">
    <property type="protein sequence ID" value="VYT76097.1"/>
    <property type="molecule type" value="Genomic_DNA"/>
</dbReference>
<dbReference type="InterPro" id="IPR013708">
    <property type="entry name" value="Shikimate_DH-bd_N"/>
</dbReference>
<dbReference type="SUPFAM" id="SSF51735">
    <property type="entry name" value="NAD(P)-binding Rossmann-fold domains"/>
    <property type="match status" value="1"/>
</dbReference>
<evidence type="ECO:0000256" key="5">
    <source>
        <dbReference type="ARBA" id="ARBA00022679"/>
    </source>
</evidence>
<comment type="catalytic activity">
    <reaction evidence="10 11">
        <text>shikimate + ATP = 3-phosphoshikimate + ADP + H(+)</text>
        <dbReference type="Rhea" id="RHEA:13121"/>
        <dbReference type="ChEBI" id="CHEBI:15378"/>
        <dbReference type="ChEBI" id="CHEBI:30616"/>
        <dbReference type="ChEBI" id="CHEBI:36208"/>
        <dbReference type="ChEBI" id="CHEBI:145989"/>
        <dbReference type="ChEBI" id="CHEBI:456216"/>
        <dbReference type="EC" id="2.7.1.71"/>
    </reaction>
</comment>
<comment type="pathway">
    <text evidence="2">Metabolic intermediate biosynthesis; chorismate biosynthesis; chorismate from D-erythrose 4-phosphate and phosphoenolpyruvate: step 4/7.</text>
</comment>
<dbReference type="InterPro" id="IPR023000">
    <property type="entry name" value="Shikimate_kinase_CS"/>
</dbReference>
<evidence type="ECO:0000313" key="13">
    <source>
        <dbReference type="EMBL" id="VYT76097.1"/>
    </source>
</evidence>
<evidence type="ECO:0000259" key="12">
    <source>
        <dbReference type="Pfam" id="PF08501"/>
    </source>
</evidence>
<dbReference type="CDD" id="cd00464">
    <property type="entry name" value="SK"/>
    <property type="match status" value="1"/>
</dbReference>
<dbReference type="HAMAP" id="MF_00109">
    <property type="entry name" value="Shikimate_kinase"/>
    <property type="match status" value="1"/>
</dbReference>
<sequence length="419" mass="46155">MNHTSTLTPFGLLGKTLGHSYSPQIHKALGNPDYVLYERASHELTDFLSQSELKGLNVTIPYKKDVMSACQTLSDAAKHIGAVNTMVRQADGSWYGHNTDYDGFIYMLERAGITVKDKNVVVLGDGATAHTIHVALTDLGAKEISHLSRKTAPFYSDAKSYGADADVLINATPVGTFPNCPDSLISLDDFPKLKGVADVIYNPYRTALLIEAEQRGIPYTDGLPMLVGQAVAAAKLFMQKEFPPEATEAIIRQMRHAQENIILIGMPGVGKTTIATALAERLQRPLIDCDDVFEERYCHPGEYIKTYGEAQFRKKETALLAELCKTTGAIIATGGGVVTQPVNYPILRQNGRIYWLRRPLEKLAVDGRPLSQGGLERLESLYTVREPLYEAFSQCSFDINDPDTGAAQIEEEYHAHFNS</sequence>
<dbReference type="Gene3D" id="3.40.50.10860">
    <property type="entry name" value="Leucine Dehydrogenase, chain A, domain 1"/>
    <property type="match status" value="1"/>
</dbReference>
<comment type="subunit">
    <text evidence="11">Monomer.</text>
</comment>
<dbReference type="Gene3D" id="3.40.50.300">
    <property type="entry name" value="P-loop containing nucleotide triphosphate hydrolases"/>
    <property type="match status" value="1"/>
</dbReference>
<evidence type="ECO:0000256" key="10">
    <source>
        <dbReference type="ARBA" id="ARBA00048567"/>
    </source>
</evidence>
<keyword evidence="4 11" id="KW-0028">Amino-acid biosynthesis</keyword>
<keyword evidence="9 11" id="KW-0057">Aromatic amino acid biosynthesis</keyword>
<reference evidence="13" key="1">
    <citation type="submission" date="2019-11" db="EMBL/GenBank/DDBJ databases">
        <authorList>
            <person name="Feng L."/>
        </authorList>
    </citation>
    <scope>NUCLEOTIDE SEQUENCE</scope>
    <source>
        <strain evidence="13">VrattiLFYP33</strain>
    </source>
</reference>
<protein>
    <recommendedName>
        <fullName evidence="3 11">Shikimate kinase</fullName>
        <shortName evidence="11">SK</shortName>
        <ecNumber evidence="3 11">2.7.1.71</ecNumber>
    </recommendedName>
</protein>
<dbReference type="AlphaFoldDB" id="A0A6N2ZDC2"/>
<dbReference type="Pfam" id="PF08501">
    <property type="entry name" value="Shikimate_dh_N"/>
    <property type="match status" value="1"/>
</dbReference>
<dbReference type="SUPFAM" id="SSF53223">
    <property type="entry name" value="Aminoacid dehydrogenase-like, N-terminal domain"/>
    <property type="match status" value="1"/>
</dbReference>
<dbReference type="InterPro" id="IPR000623">
    <property type="entry name" value="Shikimate_kinase/TSH1"/>
</dbReference>
<comment type="pathway">
    <text evidence="1 11">Metabolic intermediate biosynthesis; chorismate biosynthesis; chorismate from D-erythrose 4-phosphate and phosphoenolpyruvate: step 5/7.</text>
</comment>
<keyword evidence="13" id="KW-0560">Oxidoreductase</keyword>
<feature type="binding site" evidence="11">
    <location>
        <position position="385"/>
    </location>
    <ligand>
        <name>substrate</name>
    </ligand>
</feature>
<feature type="domain" description="Shikimate dehydrogenase substrate binding N-terminal" evidence="12">
    <location>
        <begin position="12"/>
        <end position="85"/>
    </location>
</feature>
<comment type="subcellular location">
    <subcellularLocation>
        <location evidence="11">Cytoplasm</location>
    </subcellularLocation>
</comment>
<keyword evidence="5 11" id="KW-0808">Transferase</keyword>
<dbReference type="PANTHER" id="PTHR21089:SF1">
    <property type="entry name" value="BIFUNCTIONAL 3-DEHYDROQUINATE DEHYDRATASE_SHIKIMATE DEHYDROGENASE, CHLOROPLASTIC"/>
    <property type="match status" value="1"/>
</dbReference>
<dbReference type="InterPro" id="IPR046346">
    <property type="entry name" value="Aminoacid_DH-like_N_sf"/>
</dbReference>
<evidence type="ECO:0000256" key="2">
    <source>
        <dbReference type="ARBA" id="ARBA00004871"/>
    </source>
</evidence>
<dbReference type="PROSITE" id="PS01128">
    <property type="entry name" value="SHIKIMATE_KINASE"/>
    <property type="match status" value="1"/>
</dbReference>
<dbReference type="InterPro" id="IPR027417">
    <property type="entry name" value="P-loop_NTPase"/>
</dbReference>
<organism evidence="13">
    <name type="scientific">Veillonella ratti</name>
    <dbReference type="NCBI Taxonomy" id="103892"/>
    <lineage>
        <taxon>Bacteria</taxon>
        <taxon>Bacillati</taxon>
        <taxon>Bacillota</taxon>
        <taxon>Negativicutes</taxon>
        <taxon>Veillonellales</taxon>
        <taxon>Veillonellaceae</taxon>
        <taxon>Veillonella</taxon>
    </lineage>
</organism>
<keyword evidence="7 11" id="KW-0418">Kinase</keyword>
<dbReference type="GO" id="GO:0019632">
    <property type="term" value="P:shikimate metabolic process"/>
    <property type="evidence" value="ECO:0007669"/>
    <property type="project" value="TreeGrafter"/>
</dbReference>
<dbReference type="Pfam" id="PF01202">
    <property type="entry name" value="SKI"/>
    <property type="match status" value="1"/>
</dbReference>
<dbReference type="GO" id="GO:0050661">
    <property type="term" value="F:NADP binding"/>
    <property type="evidence" value="ECO:0007669"/>
    <property type="project" value="TreeGrafter"/>
</dbReference>
<feature type="binding site" evidence="11">
    <location>
        <position position="368"/>
    </location>
    <ligand>
        <name>ATP</name>
        <dbReference type="ChEBI" id="CHEBI:30616"/>
    </ligand>
</feature>
<evidence type="ECO:0000256" key="7">
    <source>
        <dbReference type="ARBA" id="ARBA00022777"/>
    </source>
</evidence>
<evidence type="ECO:0000256" key="11">
    <source>
        <dbReference type="HAMAP-Rule" id="MF_00109"/>
    </source>
</evidence>
<dbReference type="GO" id="GO:0009073">
    <property type="term" value="P:aromatic amino acid family biosynthetic process"/>
    <property type="evidence" value="ECO:0007669"/>
    <property type="project" value="UniProtKB-KW"/>
</dbReference>
<dbReference type="PANTHER" id="PTHR21089">
    <property type="entry name" value="SHIKIMATE DEHYDROGENASE"/>
    <property type="match status" value="1"/>
</dbReference>
<proteinExistence type="inferred from homology"/>
<feature type="binding site" evidence="11">
    <location>
        <position position="290"/>
    </location>
    <ligand>
        <name>substrate</name>
    </ligand>
</feature>
<evidence type="ECO:0000256" key="3">
    <source>
        <dbReference type="ARBA" id="ARBA00012154"/>
    </source>
</evidence>